<dbReference type="UniPathway" id="UPA00068">
    <property type="reaction ID" value="UER00114"/>
</dbReference>
<dbReference type="STRING" id="1577791.Mpt1_c03180"/>
<dbReference type="InterPro" id="IPR029419">
    <property type="entry name" value="Arg_succ_lyase_C"/>
</dbReference>
<keyword evidence="1" id="KW-0055">Arginine biosynthesis</keyword>
<accession>A0A0A7LFE8</accession>
<dbReference type="FunFam" id="1.20.200.10:FF:000015">
    <property type="entry name" value="argininosuccinate lyase isoform X2"/>
    <property type="match status" value="1"/>
</dbReference>
<sequence>MAKQALWSGRFENEADESTFRFTSSLDVDSALAFYDVMGSLAHVRMLKKQKIIPAKDADEIINGLIRIVKKMEDGDFNVDESLEDIHTNIEFKLTEMIGPVGGKLHTGRSRNDQVATDLKMYLRDIILEAVIDIDTLATSLLRIAEEHGDTIMPGFTHMQHAQPVTLAQHMLAHVFRLSRDADRFIDAFDRMNRCPLGSAALAGTTYPIDRKMTSDALAFKSPTQNSMDSVASRDNVSETLFCASMTALDMSSICEELILWSSQEFGFIEMADAYTTGSSIMPQKKNPDVAELIRGRTGTVVGNLVSMMMTMKGLPLSYNRDLQEDKEPVMNSMVIISDSANMLSKVVSTMKVNKEAMQKAAEKGFINATDLADYLVVKGIPFREAHSIVGESVRYCIEKGKTLEELTLEEYKKFSGSIKKDVYDVISPKACVERRISYGGTSSGSTDMQITEAIGAIMERDSKIRLETQLIEKCWDDLLKDV</sequence>
<comment type="catalytic activity">
    <reaction evidence="1">
        <text>2-(N(omega)-L-arginino)succinate = fumarate + L-arginine</text>
        <dbReference type="Rhea" id="RHEA:24020"/>
        <dbReference type="ChEBI" id="CHEBI:29806"/>
        <dbReference type="ChEBI" id="CHEBI:32682"/>
        <dbReference type="ChEBI" id="CHEBI:57472"/>
        <dbReference type="EC" id="4.3.2.1"/>
    </reaction>
</comment>
<dbReference type="InterPro" id="IPR009049">
    <property type="entry name" value="Argininosuccinate_lyase"/>
</dbReference>
<dbReference type="GO" id="GO:0005829">
    <property type="term" value="C:cytosol"/>
    <property type="evidence" value="ECO:0007669"/>
    <property type="project" value="TreeGrafter"/>
</dbReference>
<organism evidence="5 6">
    <name type="scientific">Candidatus Methanoplasma termitum</name>
    <dbReference type="NCBI Taxonomy" id="1577791"/>
    <lineage>
        <taxon>Archaea</taxon>
        <taxon>Methanobacteriati</taxon>
        <taxon>Thermoplasmatota</taxon>
        <taxon>Thermoplasmata</taxon>
        <taxon>Methanomassiliicoccales</taxon>
        <taxon>Methanomassiliicoccaceae</taxon>
        <taxon>Candidatus Methanoplasma</taxon>
    </lineage>
</organism>
<reference evidence="5 6" key="1">
    <citation type="journal article" date="2014" name="Appl. Environ. Microbiol.">
        <title>Comparative Genome Analysis of 'Candidatus Methanoplasma termitum' Indicates a New Mode of Energy Metabolism in the Seventh Order of Methanogens.</title>
        <authorList>
            <person name="Lang K."/>
            <person name="Schuldes J."/>
            <person name="Klingl A."/>
            <person name="Poehlein A."/>
            <person name="Daniel R."/>
            <person name="Brune A."/>
        </authorList>
    </citation>
    <scope>NUCLEOTIDE SEQUENCE [LARGE SCALE GENOMIC DNA]</scope>
    <source>
        <strain evidence="6">Mpt1</strain>
    </source>
</reference>
<dbReference type="PANTHER" id="PTHR43814:SF1">
    <property type="entry name" value="ARGININOSUCCINATE LYASE"/>
    <property type="match status" value="1"/>
</dbReference>
<dbReference type="Gene3D" id="1.20.200.10">
    <property type="entry name" value="Fumarase/aspartase (Central domain)"/>
    <property type="match status" value="1"/>
</dbReference>
<dbReference type="SUPFAM" id="SSF48557">
    <property type="entry name" value="L-aspartase-like"/>
    <property type="match status" value="1"/>
</dbReference>
<dbReference type="AlphaFoldDB" id="A0A0A7LFE8"/>
<dbReference type="OrthoDB" id="27337at2157"/>
<dbReference type="EC" id="4.3.2.1" evidence="1 2"/>
<evidence type="ECO:0000256" key="1">
    <source>
        <dbReference type="HAMAP-Rule" id="MF_00006"/>
    </source>
</evidence>
<dbReference type="GO" id="GO:0042450">
    <property type="term" value="P:L-arginine biosynthetic process via ornithine"/>
    <property type="evidence" value="ECO:0007669"/>
    <property type="project" value="UniProtKB-UniRule"/>
</dbReference>
<dbReference type="PROSITE" id="PS00163">
    <property type="entry name" value="FUMARATE_LYASES"/>
    <property type="match status" value="1"/>
</dbReference>
<comment type="pathway">
    <text evidence="1">Amino-acid biosynthesis; L-arginine biosynthesis; L-arginine from L-ornithine and carbamoyl phosphate: step 3/3.</text>
</comment>
<evidence type="ECO:0000313" key="5">
    <source>
        <dbReference type="EMBL" id="AIZ56216.1"/>
    </source>
</evidence>
<dbReference type="HAMAP" id="MF_00006">
    <property type="entry name" value="Arg_succ_lyase"/>
    <property type="match status" value="1"/>
</dbReference>
<dbReference type="Gene3D" id="1.10.275.10">
    <property type="entry name" value="Fumarase/aspartase (N-terminal domain)"/>
    <property type="match status" value="1"/>
</dbReference>
<protein>
    <recommendedName>
        <fullName evidence="1 2">Argininosuccinate lyase</fullName>
        <shortName evidence="1">ASAL</shortName>
        <ecNumber evidence="1 2">4.3.2.1</ecNumber>
    </recommendedName>
    <alternativeName>
        <fullName evidence="1">Arginosuccinase</fullName>
    </alternativeName>
</protein>
<evidence type="ECO:0000256" key="2">
    <source>
        <dbReference type="NCBIfam" id="TIGR00838"/>
    </source>
</evidence>
<dbReference type="Pfam" id="PF00206">
    <property type="entry name" value="Lyase_1"/>
    <property type="match status" value="1"/>
</dbReference>
<evidence type="ECO:0000259" key="3">
    <source>
        <dbReference type="Pfam" id="PF00206"/>
    </source>
</evidence>
<dbReference type="CDD" id="cd01359">
    <property type="entry name" value="Argininosuccinate_lyase"/>
    <property type="match status" value="1"/>
</dbReference>
<dbReference type="Pfam" id="PF14698">
    <property type="entry name" value="ASL_C2"/>
    <property type="match status" value="1"/>
</dbReference>
<evidence type="ECO:0000313" key="6">
    <source>
        <dbReference type="Proteomes" id="UP000030787"/>
    </source>
</evidence>
<dbReference type="FunFam" id="1.10.275.10:FF:000002">
    <property type="entry name" value="Argininosuccinate lyase"/>
    <property type="match status" value="1"/>
</dbReference>
<dbReference type="InterPro" id="IPR024083">
    <property type="entry name" value="Fumarase/histidase_N"/>
</dbReference>
<dbReference type="GeneID" id="24817989"/>
<keyword evidence="1" id="KW-0028">Amino-acid biosynthesis</keyword>
<dbReference type="InterPro" id="IPR022761">
    <property type="entry name" value="Fumarate_lyase_N"/>
</dbReference>
<dbReference type="KEGG" id="mear:Mpt1_c03180"/>
<comment type="subcellular location">
    <subcellularLocation>
        <location evidence="1">Cytoplasm</location>
    </subcellularLocation>
</comment>
<dbReference type="PANTHER" id="PTHR43814">
    <property type="entry name" value="ARGININOSUCCINATE LYASE"/>
    <property type="match status" value="1"/>
</dbReference>
<dbReference type="InterPro" id="IPR020557">
    <property type="entry name" value="Fumarate_lyase_CS"/>
</dbReference>
<dbReference type="PRINTS" id="PR00149">
    <property type="entry name" value="FUMRATELYASE"/>
</dbReference>
<dbReference type="Gene3D" id="1.10.40.30">
    <property type="entry name" value="Fumarase/aspartase (C-terminal domain)"/>
    <property type="match status" value="1"/>
</dbReference>
<dbReference type="FunFam" id="1.10.40.30:FF:000001">
    <property type="entry name" value="Argininosuccinate lyase"/>
    <property type="match status" value="1"/>
</dbReference>
<dbReference type="PRINTS" id="PR00145">
    <property type="entry name" value="ARGSUCLYASE"/>
</dbReference>
<dbReference type="GO" id="GO:0004056">
    <property type="term" value="F:argininosuccinate lyase activity"/>
    <property type="evidence" value="ECO:0007669"/>
    <property type="project" value="UniProtKB-UniRule"/>
</dbReference>
<proteinExistence type="inferred from homology"/>
<dbReference type="HOGENOM" id="CLU_027272_2_3_2"/>
<gene>
    <name evidence="1" type="primary">argH</name>
    <name evidence="5" type="ORF">Mpt1_c03180</name>
</gene>
<dbReference type="EMBL" id="CP010070">
    <property type="protein sequence ID" value="AIZ56216.1"/>
    <property type="molecule type" value="Genomic_DNA"/>
</dbReference>
<dbReference type="InterPro" id="IPR000362">
    <property type="entry name" value="Fumarate_lyase_fam"/>
</dbReference>
<feature type="domain" description="Fumarate lyase N-terminal" evidence="3">
    <location>
        <begin position="9"/>
        <end position="303"/>
    </location>
</feature>
<name>A0A0A7LFE8_9ARCH</name>
<dbReference type="NCBIfam" id="TIGR00838">
    <property type="entry name" value="argH"/>
    <property type="match status" value="1"/>
</dbReference>
<dbReference type="InterPro" id="IPR008948">
    <property type="entry name" value="L-Aspartase-like"/>
</dbReference>
<keyword evidence="1 5" id="KW-0456">Lyase</keyword>
<dbReference type="Proteomes" id="UP000030787">
    <property type="component" value="Chromosome"/>
</dbReference>
<feature type="domain" description="Argininosuccinate lyase C-terminal" evidence="4">
    <location>
        <begin position="366"/>
        <end position="434"/>
    </location>
</feature>
<comment type="similarity">
    <text evidence="1">Belongs to the lyase 1 family. Argininosuccinate lyase subfamily.</text>
</comment>
<keyword evidence="1" id="KW-0963">Cytoplasm</keyword>
<evidence type="ECO:0000259" key="4">
    <source>
        <dbReference type="Pfam" id="PF14698"/>
    </source>
</evidence>
<keyword evidence="6" id="KW-1185">Reference proteome</keyword>
<dbReference type="RefSeq" id="WP_048111559.1">
    <property type="nucleotide sequence ID" value="NZ_CP010070.1"/>
</dbReference>